<dbReference type="Proteomes" id="UP001500975">
    <property type="component" value="Unassembled WGS sequence"/>
</dbReference>
<gene>
    <name evidence="3" type="ORF">GCM10023165_20530</name>
</gene>
<dbReference type="InterPro" id="IPR000073">
    <property type="entry name" value="AB_hydrolase_1"/>
</dbReference>
<sequence>MHMAYLRTSDNKSIYYEYYPGRGPAVVLVHGWGLSVRAWDTTLNALINKGHAVVAFDQRACGKSDMDFQSASIEDGAGDVVNLVKSLGLREVVLNGWSQGGAVAVEAARQLGAVCKGLVLTCAAAPRYTNGAGFTAGVQQADLDGMATAFRRDKAATSLAVATACFAPGRPANDIEWVQRMFLETGPMALQTLEALGPLDQREVMKTLKVPTLIIAGEVDSVTPLGLAQASHELIAGSHLAVLSGCAHVPMVEGFDEYHATLFNFIDNKD</sequence>
<reference evidence="4" key="1">
    <citation type="journal article" date="2019" name="Int. J. Syst. Evol. Microbiol.">
        <title>The Global Catalogue of Microorganisms (GCM) 10K type strain sequencing project: providing services to taxonomists for standard genome sequencing and annotation.</title>
        <authorList>
            <consortium name="The Broad Institute Genomics Platform"/>
            <consortium name="The Broad Institute Genome Sequencing Center for Infectious Disease"/>
            <person name="Wu L."/>
            <person name="Ma J."/>
        </authorList>
    </citation>
    <scope>NUCLEOTIDE SEQUENCE [LARGE SCALE GENOMIC DNA]</scope>
    <source>
        <strain evidence="4">JCM 17804</strain>
    </source>
</reference>
<accession>A0ABP8HKC8</accession>
<dbReference type="EMBL" id="BAABGJ010000017">
    <property type="protein sequence ID" value="GAA4340512.1"/>
    <property type="molecule type" value="Genomic_DNA"/>
</dbReference>
<evidence type="ECO:0000313" key="4">
    <source>
        <dbReference type="Proteomes" id="UP001500975"/>
    </source>
</evidence>
<evidence type="ECO:0000313" key="3">
    <source>
        <dbReference type="EMBL" id="GAA4340512.1"/>
    </source>
</evidence>
<proteinExistence type="predicted"/>
<dbReference type="InterPro" id="IPR029058">
    <property type="entry name" value="AB_hydrolase_fold"/>
</dbReference>
<protein>
    <submittedName>
        <fullName evidence="3">Alpha/beta hydrolase</fullName>
    </submittedName>
</protein>
<dbReference type="SUPFAM" id="SSF53474">
    <property type="entry name" value="alpha/beta-Hydrolases"/>
    <property type="match status" value="1"/>
</dbReference>
<keyword evidence="4" id="KW-1185">Reference proteome</keyword>
<evidence type="ECO:0000256" key="1">
    <source>
        <dbReference type="ARBA" id="ARBA00022801"/>
    </source>
</evidence>
<dbReference type="GO" id="GO:0016787">
    <property type="term" value="F:hydrolase activity"/>
    <property type="evidence" value="ECO:0007669"/>
    <property type="project" value="UniProtKB-KW"/>
</dbReference>
<feature type="domain" description="AB hydrolase-1" evidence="2">
    <location>
        <begin position="26"/>
        <end position="258"/>
    </location>
</feature>
<evidence type="ECO:0000259" key="2">
    <source>
        <dbReference type="Pfam" id="PF12697"/>
    </source>
</evidence>
<dbReference type="Pfam" id="PF12697">
    <property type="entry name" value="Abhydrolase_6"/>
    <property type="match status" value="1"/>
</dbReference>
<name>A0ABP8HKC8_9BURK</name>
<dbReference type="InterPro" id="IPR050266">
    <property type="entry name" value="AB_hydrolase_sf"/>
</dbReference>
<dbReference type="PANTHER" id="PTHR43798:SF31">
    <property type="entry name" value="AB HYDROLASE SUPERFAMILY PROTEIN YCLE"/>
    <property type="match status" value="1"/>
</dbReference>
<dbReference type="PRINTS" id="PR00111">
    <property type="entry name" value="ABHYDROLASE"/>
</dbReference>
<organism evidence="3 4">
    <name type="scientific">Variovorax defluvii</name>
    <dbReference type="NCBI Taxonomy" id="913761"/>
    <lineage>
        <taxon>Bacteria</taxon>
        <taxon>Pseudomonadati</taxon>
        <taxon>Pseudomonadota</taxon>
        <taxon>Betaproteobacteria</taxon>
        <taxon>Burkholderiales</taxon>
        <taxon>Comamonadaceae</taxon>
        <taxon>Variovorax</taxon>
    </lineage>
</organism>
<dbReference type="Gene3D" id="3.40.50.1820">
    <property type="entry name" value="alpha/beta hydrolase"/>
    <property type="match status" value="1"/>
</dbReference>
<comment type="caution">
    <text evidence="3">The sequence shown here is derived from an EMBL/GenBank/DDBJ whole genome shotgun (WGS) entry which is preliminary data.</text>
</comment>
<dbReference type="PANTHER" id="PTHR43798">
    <property type="entry name" value="MONOACYLGLYCEROL LIPASE"/>
    <property type="match status" value="1"/>
</dbReference>
<keyword evidence="1 3" id="KW-0378">Hydrolase</keyword>